<dbReference type="RefSeq" id="WP_380426114.1">
    <property type="nucleotide sequence ID" value="NZ_JBHRZV010000033.1"/>
</dbReference>
<dbReference type="EMBL" id="JBHRZV010000033">
    <property type="protein sequence ID" value="MFC3927981.1"/>
    <property type="molecule type" value="Genomic_DNA"/>
</dbReference>
<dbReference type="InterPro" id="IPR050400">
    <property type="entry name" value="Bact_Cytoskel_RodZ"/>
</dbReference>
<feature type="region of interest" description="Disordered" evidence="1">
    <location>
        <begin position="85"/>
        <end position="106"/>
    </location>
</feature>
<dbReference type="PANTHER" id="PTHR34475">
    <property type="match status" value="1"/>
</dbReference>
<dbReference type="Proteomes" id="UP001595807">
    <property type="component" value="Unassembled WGS sequence"/>
</dbReference>
<evidence type="ECO:0000313" key="3">
    <source>
        <dbReference type="EMBL" id="MFC3927981.1"/>
    </source>
</evidence>
<name>A0ABV8CVU6_9STRE</name>
<accession>A0ABV8CVU6</accession>
<keyword evidence="2" id="KW-1133">Transmembrane helix</keyword>
<feature type="transmembrane region" description="Helical" evidence="2">
    <location>
        <begin position="262"/>
        <end position="284"/>
    </location>
</feature>
<dbReference type="Pfam" id="PF13413">
    <property type="entry name" value="HTH_25"/>
    <property type="match status" value="1"/>
</dbReference>
<evidence type="ECO:0000313" key="4">
    <source>
        <dbReference type="Proteomes" id="UP001595807"/>
    </source>
</evidence>
<evidence type="ECO:0000256" key="1">
    <source>
        <dbReference type="SAM" id="MobiDB-lite"/>
    </source>
</evidence>
<evidence type="ECO:0000256" key="2">
    <source>
        <dbReference type="SAM" id="Phobius"/>
    </source>
</evidence>
<feature type="region of interest" description="Disordered" evidence="1">
    <location>
        <begin position="234"/>
        <end position="256"/>
    </location>
</feature>
<dbReference type="InterPro" id="IPR010982">
    <property type="entry name" value="Lambda_DNA-bd_dom_sf"/>
</dbReference>
<keyword evidence="2" id="KW-0812">Transmembrane</keyword>
<organism evidence="3 4">
    <name type="scientific">Streptococcus caprae</name>
    <dbReference type="NCBI Taxonomy" id="1640501"/>
    <lineage>
        <taxon>Bacteria</taxon>
        <taxon>Bacillati</taxon>
        <taxon>Bacillota</taxon>
        <taxon>Bacilli</taxon>
        <taxon>Lactobacillales</taxon>
        <taxon>Streptococcaceae</taxon>
        <taxon>Streptococcus</taxon>
    </lineage>
</organism>
<comment type="caution">
    <text evidence="3">The sequence shown here is derived from an EMBL/GenBank/DDBJ whole genome shotgun (WGS) entry which is preliminary data.</text>
</comment>
<proteinExistence type="predicted"/>
<feature type="compositionally biased region" description="Polar residues" evidence="1">
    <location>
        <begin position="234"/>
        <end position="246"/>
    </location>
</feature>
<dbReference type="Gene3D" id="1.10.260.40">
    <property type="entry name" value="lambda repressor-like DNA-binding domains"/>
    <property type="match status" value="1"/>
</dbReference>
<keyword evidence="2" id="KW-0472">Membrane</keyword>
<dbReference type="PANTHER" id="PTHR34475:SF1">
    <property type="entry name" value="CYTOSKELETON PROTEIN RODZ"/>
    <property type="match status" value="1"/>
</dbReference>
<protein>
    <submittedName>
        <fullName evidence="3">Helix-turn-helix domain-containing protein</fullName>
    </submittedName>
</protein>
<sequence>MIEKSLGDLFREYRVAKGLQISDVESQTGIATQYLLAIELDQLKLLPKDKTETYLFSYADAIDLPSEIIYEKSGLVSPELYENEDQVNHQNTTDVSETSTSQTNTSEVFESQQLFYGTLEEVSEESELQTQNTAAQDSEVVTVPLFEPVEELDISEPVIPLTHSSGTIFDSGQTSESMEIPPLEFEEPVLSFSEEPVVFENQSESQPLYETPIVEDVTGQSSEEADLTQETVNFNVPKETATSQLSRRGKEQHTTKPKKKSYFGLGLLGLVALAVLGFVGYTFYQQFMGVNKQATNTEVTTTTQSDDSANTQTTVSDATISKATIRTEGGGEYLTAYVNQTTTPVEVKFELTNTAGESWVSLTDDYVGEVGSLLNATTPTYTTKLTEGATQGVLTLGITPDIKVTINGQELDTSALTTTGISYVTLVVE</sequence>
<reference evidence="4" key="1">
    <citation type="journal article" date="2019" name="Int. J. Syst. Evol. Microbiol.">
        <title>The Global Catalogue of Microorganisms (GCM) 10K type strain sequencing project: providing services to taxonomists for standard genome sequencing and annotation.</title>
        <authorList>
            <consortium name="The Broad Institute Genomics Platform"/>
            <consortium name="The Broad Institute Genome Sequencing Center for Infectious Disease"/>
            <person name="Wu L."/>
            <person name="Ma J."/>
        </authorList>
    </citation>
    <scope>NUCLEOTIDE SEQUENCE [LARGE SCALE GENOMIC DNA]</scope>
    <source>
        <strain evidence="4">CCUG 67170</strain>
    </source>
</reference>
<feature type="compositionally biased region" description="Low complexity" evidence="1">
    <location>
        <begin position="96"/>
        <end position="106"/>
    </location>
</feature>
<keyword evidence="4" id="KW-1185">Reference proteome</keyword>
<gene>
    <name evidence="3" type="ORF">ACFORF_05090</name>
</gene>